<dbReference type="OrthoDB" id="346504at2157"/>
<accession>M0EPW9</accession>
<name>M0EPW9_9EURY</name>
<feature type="compositionally biased region" description="Basic and acidic residues" evidence="1">
    <location>
        <begin position="489"/>
        <end position="503"/>
    </location>
</feature>
<evidence type="ECO:0000313" key="3">
    <source>
        <dbReference type="Proteomes" id="UP000011614"/>
    </source>
</evidence>
<feature type="region of interest" description="Disordered" evidence="1">
    <location>
        <begin position="624"/>
        <end position="648"/>
    </location>
</feature>
<organism evidence="2 3">
    <name type="scientific">Halorubrum distributum JCM 10118</name>
    <dbReference type="NCBI Taxonomy" id="1227468"/>
    <lineage>
        <taxon>Archaea</taxon>
        <taxon>Methanobacteriati</taxon>
        <taxon>Methanobacteriota</taxon>
        <taxon>Stenosarchaea group</taxon>
        <taxon>Halobacteria</taxon>
        <taxon>Halobacteriales</taxon>
        <taxon>Haloferacaceae</taxon>
        <taxon>Halorubrum</taxon>
        <taxon>Halorubrum distributum group</taxon>
    </lineage>
</organism>
<dbReference type="Proteomes" id="UP000011614">
    <property type="component" value="Unassembled WGS sequence"/>
</dbReference>
<feature type="compositionally biased region" description="Basic and acidic residues" evidence="1">
    <location>
        <begin position="452"/>
        <end position="463"/>
    </location>
</feature>
<evidence type="ECO:0000256" key="1">
    <source>
        <dbReference type="SAM" id="MobiDB-lite"/>
    </source>
</evidence>
<feature type="compositionally biased region" description="Basic and acidic residues" evidence="1">
    <location>
        <begin position="625"/>
        <end position="643"/>
    </location>
</feature>
<dbReference type="RefSeq" id="WP_004599885.1">
    <property type="nucleotide sequence ID" value="NZ_AOJN01000068.1"/>
</dbReference>
<gene>
    <name evidence="2" type="ORF">C466_15764</name>
</gene>
<dbReference type="EMBL" id="AOJN01000068">
    <property type="protein sequence ID" value="ELZ49851.1"/>
    <property type="molecule type" value="Genomic_DNA"/>
</dbReference>
<sequence>MQTDLSSGGTPESSQEIAVSLKNAESPEDVATLLDLEFFEDAEWKALGQKENNYGIVENQAGAPIPALVELIVNSYDAILMKNFHEMVGDVDPDPEDDSLPSFEGQYEARDTLLSNPEEEYVEIRADGFKPSERDLVNFTLIDNGCGQPPERFERTFLGLLDPGKFKQNYPFLQGQYGMGSSGVLQFCGDKSYKFICSAANSNPSEWSWSLVRQNRQKGRYEYVTIDGEIPQFSGSLEDRTHGTFVKVYDYELTTGKTVITGDERFQKRLERYLVDPPLPLKLKDERYPKAKVTENTTPGLLGRIEDHDYLIDERYTTQYNFDHDQLGVRDIEIISFKKDDEIDELVEEGTATRRNKNRFVGGDDHREMAILYSVNGQTHGNEGLSFLTNRCKKPRVGEDTIVLVDFSDIAGTDMVDLFQPTRDRIKQSGIGKTLREGIEDALKNDEWLTEEESRRRRDRASDESDEILDESIQSVLEEDPELQRFFESGKKAGSEERKEETRPYNPPTTPDTFRLIKTYDPDGNHEFYDEDEEGRYSIEVPINRSRNVRFYLNAPNGYIDTDGDGDLRVKPGKDYLKWSNLNNGLFTVSIHAPDYVEPEDSATLVLNVTRPGEDALTQRINVEYTEKEEKRSRSGGEGKDRGGGISLPNIEKVEEENWDRYGFDEHDIVDVLVAISLPNIEKVEEENWDRYGFDEHDIVDVLVAGDTVSDMDIYVNIDAAPVRRFYDRYNLRQSGKAFVEERYVLAVSLYSVGMYIEYKESYDEEELLEFASPEDLVASSMKGLGQVLLHMVAPKQLLSEF</sequence>
<feature type="region of interest" description="Disordered" evidence="1">
    <location>
        <begin position="489"/>
        <end position="513"/>
    </location>
</feature>
<dbReference type="InterPro" id="IPR036890">
    <property type="entry name" value="HATPase_C_sf"/>
</dbReference>
<reference evidence="2 3" key="2">
    <citation type="journal article" date="2014" name="PLoS Genet.">
        <title>Phylogenetically driven sequencing of extremely halophilic archaea reveals strategies for static and dynamic osmo-response.</title>
        <authorList>
            <person name="Becker E.A."/>
            <person name="Seitzer P.M."/>
            <person name="Tritt A."/>
            <person name="Larsen D."/>
            <person name="Krusor M."/>
            <person name="Yao A.I."/>
            <person name="Wu D."/>
            <person name="Madern D."/>
            <person name="Eisen J.A."/>
            <person name="Darling A.E."/>
            <person name="Facciotti M.T."/>
        </authorList>
    </citation>
    <scope>NUCLEOTIDE SEQUENCE [LARGE SCALE GENOMIC DNA]</scope>
    <source>
        <strain evidence="2 3">JCM 10118</strain>
    </source>
</reference>
<comment type="caution">
    <text evidence="2">The sequence shown here is derived from an EMBL/GenBank/DDBJ whole genome shotgun (WGS) entry which is preliminary data.</text>
</comment>
<dbReference type="PATRIC" id="fig|1227468.4.peg.3113"/>
<evidence type="ECO:0000313" key="2">
    <source>
        <dbReference type="EMBL" id="ELZ49851.1"/>
    </source>
</evidence>
<dbReference type="AlphaFoldDB" id="M0EPW9"/>
<dbReference type="SUPFAM" id="SSF55874">
    <property type="entry name" value="ATPase domain of HSP90 chaperone/DNA topoisomerase II/histidine kinase"/>
    <property type="match status" value="1"/>
</dbReference>
<feature type="region of interest" description="Disordered" evidence="1">
    <location>
        <begin position="452"/>
        <end position="475"/>
    </location>
</feature>
<proteinExistence type="predicted"/>
<dbReference type="Gene3D" id="3.30.565.10">
    <property type="entry name" value="Histidine kinase-like ATPase, C-terminal domain"/>
    <property type="match status" value="1"/>
</dbReference>
<reference evidence="3" key="1">
    <citation type="submission" date="2012-11" db="EMBL/GenBank/DDBJ databases">
        <authorList>
            <person name="Becker E.A."/>
            <person name="Seitzer P."/>
            <person name="Tritt A."/>
            <person name="Larsen D."/>
            <person name="Yao A."/>
            <person name="Wu D."/>
            <person name="Darling A."/>
            <person name="Eisen J.A."/>
            <person name="Facciotti M.T."/>
        </authorList>
    </citation>
    <scope>NUCLEOTIDE SEQUENCE [LARGE SCALE GENOMIC DNA]</scope>
    <source>
        <strain evidence="3">JCM 10118</strain>
    </source>
</reference>
<protein>
    <submittedName>
        <fullName evidence="2">Uncharacterized protein</fullName>
    </submittedName>
</protein>